<evidence type="ECO:0000256" key="2">
    <source>
        <dbReference type="ARBA" id="ARBA00022679"/>
    </source>
</evidence>
<evidence type="ECO:0000256" key="1">
    <source>
        <dbReference type="ARBA" id="ARBA00004752"/>
    </source>
</evidence>
<dbReference type="PROSITE" id="PS52029">
    <property type="entry name" value="LD_TPASE"/>
    <property type="match status" value="1"/>
</dbReference>
<dbReference type="GO" id="GO:0071555">
    <property type="term" value="P:cell wall organization"/>
    <property type="evidence" value="ECO:0007669"/>
    <property type="project" value="UniProtKB-UniRule"/>
</dbReference>
<evidence type="ECO:0000256" key="3">
    <source>
        <dbReference type="ARBA" id="ARBA00022960"/>
    </source>
</evidence>
<dbReference type="eggNOG" id="COG1376">
    <property type="taxonomic scope" value="Bacteria"/>
</dbReference>
<dbReference type="Proteomes" id="UP000000467">
    <property type="component" value="Chromosome"/>
</dbReference>
<dbReference type="InterPro" id="IPR005490">
    <property type="entry name" value="LD_TPept_cat_dom"/>
</dbReference>
<dbReference type="RefSeq" id="WP_015050451.1">
    <property type="nucleotide sequence ID" value="NC_018870.1"/>
</dbReference>
<keyword evidence="2" id="KW-0808">Transferase</keyword>
<protein>
    <submittedName>
        <fullName evidence="8">Putative L,D-transpeptidase</fullName>
    </submittedName>
</protein>
<keyword evidence="3 6" id="KW-0133">Cell shape</keyword>
<organism evidence="8 9">
    <name type="scientific">Thermacetogenium phaeum (strain ATCC BAA-254 / DSM 26808 / PB)</name>
    <dbReference type="NCBI Taxonomy" id="1089553"/>
    <lineage>
        <taxon>Bacteria</taxon>
        <taxon>Bacillati</taxon>
        <taxon>Bacillota</taxon>
        <taxon>Clostridia</taxon>
        <taxon>Thermoanaerobacterales</taxon>
        <taxon>Thermoanaerobacteraceae</taxon>
        <taxon>Thermacetogenium</taxon>
    </lineage>
</organism>
<feature type="domain" description="L,D-TPase catalytic" evidence="7">
    <location>
        <begin position="19"/>
        <end position="140"/>
    </location>
</feature>
<accession>K4LHX9</accession>
<dbReference type="GO" id="GO:0071972">
    <property type="term" value="F:peptidoglycan L,D-transpeptidase activity"/>
    <property type="evidence" value="ECO:0007669"/>
    <property type="project" value="TreeGrafter"/>
</dbReference>
<evidence type="ECO:0000256" key="5">
    <source>
        <dbReference type="ARBA" id="ARBA00023316"/>
    </source>
</evidence>
<gene>
    <name evidence="8" type="ordered locus">Tph_c13540</name>
</gene>
<dbReference type="UniPathway" id="UPA00219"/>
<dbReference type="GO" id="GO:0008360">
    <property type="term" value="P:regulation of cell shape"/>
    <property type="evidence" value="ECO:0007669"/>
    <property type="project" value="UniProtKB-UniRule"/>
</dbReference>
<dbReference type="GO" id="GO:0018104">
    <property type="term" value="P:peptidoglycan-protein cross-linking"/>
    <property type="evidence" value="ECO:0007669"/>
    <property type="project" value="TreeGrafter"/>
</dbReference>
<reference evidence="8 9" key="1">
    <citation type="journal article" date="2012" name="BMC Genomics">
        <title>Genome-guided analysis of physiological and morphological traits of the fermentative acetate oxidizer Thermacetogenium phaeum.</title>
        <authorList>
            <person name="Oehler D."/>
            <person name="Poehlein A."/>
            <person name="Leimbach A."/>
            <person name="Muller N."/>
            <person name="Daniel R."/>
            <person name="Gottschalk G."/>
            <person name="Schink B."/>
        </authorList>
    </citation>
    <scope>NUCLEOTIDE SEQUENCE [LARGE SCALE GENOMIC DNA]</scope>
    <source>
        <strain evidence="9">ATCC BAA-254 / DSM 26808 / PB</strain>
    </source>
</reference>
<keyword evidence="5 6" id="KW-0961">Cell wall biogenesis/degradation</keyword>
<evidence type="ECO:0000256" key="4">
    <source>
        <dbReference type="ARBA" id="ARBA00022984"/>
    </source>
</evidence>
<dbReference type="CDD" id="cd16913">
    <property type="entry name" value="YkuD_like"/>
    <property type="match status" value="1"/>
</dbReference>
<dbReference type="GO" id="GO:0016740">
    <property type="term" value="F:transferase activity"/>
    <property type="evidence" value="ECO:0007669"/>
    <property type="project" value="UniProtKB-KW"/>
</dbReference>
<dbReference type="InterPro" id="IPR038063">
    <property type="entry name" value="Transpep_catalytic_dom"/>
</dbReference>
<dbReference type="InterPro" id="IPR050979">
    <property type="entry name" value="LD-transpeptidase"/>
</dbReference>
<dbReference type="PANTHER" id="PTHR30582">
    <property type="entry name" value="L,D-TRANSPEPTIDASE"/>
    <property type="match status" value="1"/>
</dbReference>
<dbReference type="PANTHER" id="PTHR30582:SF2">
    <property type="entry name" value="L,D-TRANSPEPTIDASE YCIB-RELATED"/>
    <property type="match status" value="1"/>
</dbReference>
<dbReference type="HOGENOM" id="CLU_152620_0_0_9"/>
<evidence type="ECO:0000313" key="9">
    <source>
        <dbReference type="Proteomes" id="UP000000467"/>
    </source>
</evidence>
<comment type="pathway">
    <text evidence="1 6">Cell wall biogenesis; peptidoglycan biosynthesis.</text>
</comment>
<dbReference type="Gene3D" id="2.40.440.10">
    <property type="entry name" value="L,D-transpeptidase catalytic domain-like"/>
    <property type="match status" value="1"/>
</dbReference>
<keyword evidence="9" id="KW-1185">Reference proteome</keyword>
<name>K4LHX9_THEPS</name>
<evidence type="ECO:0000256" key="6">
    <source>
        <dbReference type="PROSITE-ProRule" id="PRU01373"/>
    </source>
</evidence>
<evidence type="ECO:0000313" key="8">
    <source>
        <dbReference type="EMBL" id="AFV11570.1"/>
    </source>
</evidence>
<dbReference type="KEGG" id="tpz:Tph_c13540"/>
<comment type="caution">
    <text evidence="6">Lacks conserved residue(s) required for the propagation of feature annotation.</text>
</comment>
<dbReference type="GO" id="GO:0005576">
    <property type="term" value="C:extracellular region"/>
    <property type="evidence" value="ECO:0007669"/>
    <property type="project" value="TreeGrafter"/>
</dbReference>
<dbReference type="SUPFAM" id="SSF141523">
    <property type="entry name" value="L,D-transpeptidase catalytic domain-like"/>
    <property type="match status" value="1"/>
</dbReference>
<evidence type="ECO:0000259" key="7">
    <source>
        <dbReference type="PROSITE" id="PS52029"/>
    </source>
</evidence>
<dbReference type="AlphaFoldDB" id="K4LHX9"/>
<dbReference type="Pfam" id="PF03734">
    <property type="entry name" value="YkuD"/>
    <property type="match status" value="1"/>
</dbReference>
<sequence length="140" mass="16350">MIDLSSLPGNSLASKERGSRLEVSIGEQQQSVYYNGNLHRTFTVSTGVNNSTHLGHFIIQNRGEWFFSEKYQQGAMWWVSFKNWGVYLFHSVPMDRQKILFKRKRKSWEARHHTGVSICKSSRAKWIYENIPEGTPVHIY</sequence>
<proteinExistence type="predicted"/>
<keyword evidence="4 6" id="KW-0573">Peptidoglycan synthesis</keyword>
<dbReference type="STRING" id="1089553.Tph_c13540"/>
<dbReference type="OrthoDB" id="177750at2"/>
<dbReference type="EMBL" id="CP003732">
    <property type="protein sequence ID" value="AFV11570.1"/>
    <property type="molecule type" value="Genomic_DNA"/>
</dbReference>